<feature type="compositionally biased region" description="Pro residues" evidence="3">
    <location>
        <begin position="371"/>
        <end position="380"/>
    </location>
</feature>
<keyword evidence="1" id="KW-0547">Nucleotide-binding</keyword>
<evidence type="ECO:0000313" key="6">
    <source>
        <dbReference type="Proteomes" id="UP000320390"/>
    </source>
</evidence>
<dbReference type="AlphaFoldDB" id="A0A518EUL6"/>
<keyword evidence="4" id="KW-0812">Transmembrane</keyword>
<evidence type="ECO:0000256" key="3">
    <source>
        <dbReference type="SAM" id="MobiDB-lite"/>
    </source>
</evidence>
<dbReference type="CDD" id="cd00882">
    <property type="entry name" value="Ras_like_GTPase"/>
    <property type="match status" value="1"/>
</dbReference>
<reference evidence="5 6" key="1">
    <citation type="submission" date="2019-02" db="EMBL/GenBank/DDBJ databases">
        <title>Deep-cultivation of Planctomycetes and their phenomic and genomic characterization uncovers novel biology.</title>
        <authorList>
            <person name="Wiegand S."/>
            <person name="Jogler M."/>
            <person name="Boedeker C."/>
            <person name="Pinto D."/>
            <person name="Vollmers J."/>
            <person name="Rivas-Marin E."/>
            <person name="Kohn T."/>
            <person name="Peeters S.H."/>
            <person name="Heuer A."/>
            <person name="Rast P."/>
            <person name="Oberbeckmann S."/>
            <person name="Bunk B."/>
            <person name="Jeske O."/>
            <person name="Meyerdierks A."/>
            <person name="Storesund J.E."/>
            <person name="Kallscheuer N."/>
            <person name="Luecker S."/>
            <person name="Lage O.M."/>
            <person name="Pohl T."/>
            <person name="Merkel B.J."/>
            <person name="Hornburger P."/>
            <person name="Mueller R.-W."/>
            <person name="Bruemmer F."/>
            <person name="Labrenz M."/>
            <person name="Spormann A.M."/>
            <person name="Op den Camp H."/>
            <person name="Overmann J."/>
            <person name="Amann R."/>
            <person name="Jetten M.S.M."/>
            <person name="Mascher T."/>
            <person name="Medema M.H."/>
            <person name="Devos D.P."/>
            <person name="Kaster A.-K."/>
            <person name="Ovreas L."/>
            <person name="Rohde M."/>
            <person name="Galperin M.Y."/>
            <person name="Jogler C."/>
        </authorList>
    </citation>
    <scope>NUCLEOTIDE SEQUENCE [LARGE SCALE GENOMIC DNA]</scope>
    <source>
        <strain evidence="5 6">Poly30</strain>
    </source>
</reference>
<organism evidence="5 6">
    <name type="scientific">Saltatorellus ferox</name>
    <dbReference type="NCBI Taxonomy" id="2528018"/>
    <lineage>
        <taxon>Bacteria</taxon>
        <taxon>Pseudomonadati</taxon>
        <taxon>Planctomycetota</taxon>
        <taxon>Planctomycetia</taxon>
        <taxon>Planctomycetia incertae sedis</taxon>
        <taxon>Saltatorellus</taxon>
    </lineage>
</organism>
<dbReference type="InterPro" id="IPR006689">
    <property type="entry name" value="Small_GTPase_ARF/SAR"/>
</dbReference>
<sequence length="471" mass="48466">MVQINFAQKSVTVKIVYYGPGMSGKTTNLEIVHQRAPEANKGDLTSISTDGDRTLFFDFMPLDLGTVAGMRTQFQIYTVPGQVYYNSTRKLVLQGVDGVIFVADSSASMLEENLESLSNLAENLIEYGKDIEEIPIVIQYNKRDLPDAMTVEELERHLNPRGAPSFEAMANSGHGVFPTLKSLAARVLDSIHEQTGASGAQGVAAPKPAAPRPAQAPAAQAPAGPAPVPLSAPAAQPAAATPFGQAPAAQPQPGMQPGMQPMHAQQPAAPIPAPQQPAPLAMPAPFPVHAQAESVQQQQQQQVSMSPVAPGPMPASPMPVAPMEGGLEHSAPQFQQQQQPQASGLRMADPVPHTVPLGHQPPAAPTHSQAPPAPVSPMQPAPVQNQQQQRPAYGSPAGTAPRPMAPAGSAPAPRAAAAAPAGRLRPRASAAAAAAGSGSGSNSKGALVTAIVVIAALAAGIAIGGTVFNLI</sequence>
<dbReference type="SUPFAM" id="SSF52540">
    <property type="entry name" value="P-loop containing nucleoside triphosphate hydrolases"/>
    <property type="match status" value="1"/>
</dbReference>
<dbReference type="Proteomes" id="UP000320390">
    <property type="component" value="Chromosome"/>
</dbReference>
<feature type="compositionally biased region" description="Low complexity" evidence="3">
    <location>
        <begin position="231"/>
        <end position="268"/>
    </location>
</feature>
<accession>A0A518EUL6</accession>
<feature type="compositionally biased region" description="Low complexity" evidence="3">
    <location>
        <begin position="400"/>
        <end position="423"/>
    </location>
</feature>
<dbReference type="EMBL" id="CP036434">
    <property type="protein sequence ID" value="QDV07782.1"/>
    <property type="molecule type" value="Genomic_DNA"/>
</dbReference>
<proteinExistence type="predicted"/>
<keyword evidence="6" id="KW-1185">Reference proteome</keyword>
<name>A0A518EUL6_9BACT</name>
<feature type="compositionally biased region" description="Pro residues" evidence="3">
    <location>
        <begin position="269"/>
        <end position="286"/>
    </location>
</feature>
<feature type="compositionally biased region" description="Low complexity" evidence="3">
    <location>
        <begin position="202"/>
        <end position="223"/>
    </location>
</feature>
<keyword evidence="2" id="KW-0342">GTP-binding</keyword>
<dbReference type="Gene3D" id="3.40.50.300">
    <property type="entry name" value="P-loop containing nucleotide triphosphate hydrolases"/>
    <property type="match status" value="1"/>
</dbReference>
<evidence type="ECO:0000256" key="1">
    <source>
        <dbReference type="ARBA" id="ARBA00022741"/>
    </source>
</evidence>
<feature type="region of interest" description="Disordered" evidence="3">
    <location>
        <begin position="197"/>
        <end position="423"/>
    </location>
</feature>
<dbReference type="PANTHER" id="PTHR42708:SF1">
    <property type="entry name" value="GLIDING MOTILITY PROTEIN MGLA"/>
    <property type="match status" value="1"/>
</dbReference>
<keyword evidence="4" id="KW-0472">Membrane</keyword>
<dbReference type="GO" id="GO:0003924">
    <property type="term" value="F:GTPase activity"/>
    <property type="evidence" value="ECO:0007669"/>
    <property type="project" value="InterPro"/>
</dbReference>
<evidence type="ECO:0000256" key="2">
    <source>
        <dbReference type="ARBA" id="ARBA00023134"/>
    </source>
</evidence>
<feature type="transmembrane region" description="Helical" evidence="4">
    <location>
        <begin position="447"/>
        <end position="470"/>
    </location>
</feature>
<evidence type="ECO:0000313" key="5">
    <source>
        <dbReference type="EMBL" id="QDV07782.1"/>
    </source>
</evidence>
<feature type="compositionally biased region" description="Low complexity" evidence="3">
    <location>
        <begin position="332"/>
        <end position="341"/>
    </location>
</feature>
<evidence type="ECO:0000256" key="4">
    <source>
        <dbReference type="SAM" id="Phobius"/>
    </source>
</evidence>
<dbReference type="InterPro" id="IPR027417">
    <property type="entry name" value="P-loop_NTPase"/>
</dbReference>
<dbReference type="InterPro" id="IPR052705">
    <property type="entry name" value="Gliding_Motility_GTPase"/>
</dbReference>
<dbReference type="Pfam" id="PF00025">
    <property type="entry name" value="Arf"/>
    <property type="match status" value="1"/>
</dbReference>
<feature type="compositionally biased region" description="Pro residues" evidence="3">
    <location>
        <begin position="309"/>
        <end position="320"/>
    </location>
</feature>
<protein>
    <submittedName>
        <fullName evidence="5">Mutual gliding-motility protein MglA</fullName>
    </submittedName>
</protein>
<gene>
    <name evidence="5" type="primary">mglA</name>
    <name evidence="5" type="ORF">Poly30_33150</name>
</gene>
<feature type="compositionally biased region" description="Low complexity" evidence="3">
    <location>
        <begin position="296"/>
        <end position="308"/>
    </location>
</feature>
<dbReference type="PANTHER" id="PTHR42708">
    <property type="entry name" value="ATP/GTP-BINDING PROTEIN-RELATED"/>
    <property type="match status" value="1"/>
</dbReference>
<dbReference type="RefSeq" id="WP_419190257.1">
    <property type="nucleotide sequence ID" value="NZ_CP036434.1"/>
</dbReference>
<feature type="compositionally biased region" description="Low complexity" evidence="3">
    <location>
        <begin position="381"/>
        <end position="391"/>
    </location>
</feature>
<keyword evidence="4" id="KW-1133">Transmembrane helix</keyword>
<dbReference type="GO" id="GO:0005525">
    <property type="term" value="F:GTP binding"/>
    <property type="evidence" value="ECO:0007669"/>
    <property type="project" value="UniProtKB-KW"/>
</dbReference>